<gene>
    <name evidence="1" type="ORF">XENOCAPTIV_015065</name>
</gene>
<evidence type="ECO:0000313" key="2">
    <source>
        <dbReference type="Proteomes" id="UP001434883"/>
    </source>
</evidence>
<evidence type="ECO:0000313" key="1">
    <source>
        <dbReference type="EMBL" id="MEQ2196837.1"/>
    </source>
</evidence>
<accession>A0ABV0QNB9</accession>
<dbReference type="EMBL" id="JAHRIN010017116">
    <property type="protein sequence ID" value="MEQ2196837.1"/>
    <property type="molecule type" value="Genomic_DNA"/>
</dbReference>
<comment type="caution">
    <text evidence="1">The sequence shown here is derived from an EMBL/GenBank/DDBJ whole genome shotgun (WGS) entry which is preliminary data.</text>
</comment>
<keyword evidence="2" id="KW-1185">Reference proteome</keyword>
<reference evidence="1 2" key="1">
    <citation type="submission" date="2021-06" db="EMBL/GenBank/DDBJ databases">
        <authorList>
            <person name="Palmer J.M."/>
        </authorList>
    </citation>
    <scope>NUCLEOTIDE SEQUENCE [LARGE SCALE GENOMIC DNA]</scope>
    <source>
        <strain evidence="1 2">XC_2019</strain>
        <tissue evidence="1">Muscle</tissue>
    </source>
</reference>
<dbReference type="Proteomes" id="UP001434883">
    <property type="component" value="Unassembled WGS sequence"/>
</dbReference>
<proteinExistence type="predicted"/>
<sequence>MTCKHNCGFVEFYNSPKTYSVQNNDYKKRNHGNTFGNLKGVIHNKLHVKRLDSAIFPGITSPSYLHSQLDIFKRLTNGAIYSCKTKSDTDSFSFYFFKKKKKATLPHLMGWTCP</sequence>
<name>A0ABV0QNB9_9TELE</name>
<organism evidence="1 2">
    <name type="scientific">Xenoophorus captivus</name>
    <dbReference type="NCBI Taxonomy" id="1517983"/>
    <lineage>
        <taxon>Eukaryota</taxon>
        <taxon>Metazoa</taxon>
        <taxon>Chordata</taxon>
        <taxon>Craniata</taxon>
        <taxon>Vertebrata</taxon>
        <taxon>Euteleostomi</taxon>
        <taxon>Actinopterygii</taxon>
        <taxon>Neopterygii</taxon>
        <taxon>Teleostei</taxon>
        <taxon>Neoteleostei</taxon>
        <taxon>Acanthomorphata</taxon>
        <taxon>Ovalentaria</taxon>
        <taxon>Atherinomorphae</taxon>
        <taxon>Cyprinodontiformes</taxon>
        <taxon>Goodeidae</taxon>
        <taxon>Xenoophorus</taxon>
    </lineage>
</organism>
<protein>
    <submittedName>
        <fullName evidence="1">Uncharacterized protein</fullName>
    </submittedName>
</protein>